<feature type="transmembrane region" description="Helical" evidence="6">
    <location>
        <begin position="176"/>
        <end position="194"/>
    </location>
</feature>
<name>A0A4R3MLS9_9HYPH</name>
<dbReference type="OrthoDB" id="145485at2"/>
<evidence type="ECO:0000256" key="6">
    <source>
        <dbReference type="SAM" id="Phobius"/>
    </source>
</evidence>
<evidence type="ECO:0000256" key="2">
    <source>
        <dbReference type="ARBA" id="ARBA00022475"/>
    </source>
</evidence>
<accession>A0A4R3MLS9</accession>
<comment type="subcellular location">
    <subcellularLocation>
        <location evidence="1">Cell membrane</location>
        <topology evidence="1">Multi-pass membrane protein</topology>
    </subcellularLocation>
</comment>
<feature type="transmembrane region" description="Helical" evidence="6">
    <location>
        <begin position="214"/>
        <end position="234"/>
    </location>
</feature>
<feature type="domain" description="Phosphatidylglycerol lysyltransferase C-terminal" evidence="7">
    <location>
        <begin position="547"/>
        <end position="832"/>
    </location>
</feature>
<feature type="transmembrane region" description="Helical" evidence="6">
    <location>
        <begin position="241"/>
        <end position="263"/>
    </location>
</feature>
<dbReference type="GO" id="GO:0016755">
    <property type="term" value="F:aminoacyltransferase activity"/>
    <property type="evidence" value="ECO:0007669"/>
    <property type="project" value="TreeGrafter"/>
</dbReference>
<keyword evidence="4 6" id="KW-1133">Transmembrane helix</keyword>
<dbReference type="EMBL" id="SMAK01000001">
    <property type="protein sequence ID" value="TCT13400.1"/>
    <property type="molecule type" value="Genomic_DNA"/>
</dbReference>
<reference evidence="8 9" key="1">
    <citation type="submission" date="2019-03" db="EMBL/GenBank/DDBJ databases">
        <title>Genomic Encyclopedia of Type Strains, Phase IV (KMG-IV): sequencing the most valuable type-strain genomes for metagenomic binning, comparative biology and taxonomic classification.</title>
        <authorList>
            <person name="Goeker M."/>
        </authorList>
    </citation>
    <scope>NUCLEOTIDE SEQUENCE [LARGE SCALE GENOMIC DNA]</scope>
    <source>
        <strain evidence="8 9">DSM 19345</strain>
    </source>
</reference>
<feature type="transmembrane region" description="Helical" evidence="6">
    <location>
        <begin position="132"/>
        <end position="156"/>
    </location>
</feature>
<keyword evidence="5 6" id="KW-0472">Membrane</keyword>
<organism evidence="8 9">
    <name type="scientific">Tepidamorphus gemmatus</name>
    <dbReference type="NCBI Taxonomy" id="747076"/>
    <lineage>
        <taxon>Bacteria</taxon>
        <taxon>Pseudomonadati</taxon>
        <taxon>Pseudomonadota</taxon>
        <taxon>Alphaproteobacteria</taxon>
        <taxon>Hyphomicrobiales</taxon>
        <taxon>Tepidamorphaceae</taxon>
        <taxon>Tepidamorphus</taxon>
    </lineage>
</organism>
<dbReference type="Pfam" id="PF09924">
    <property type="entry name" value="LPG_synthase_C"/>
    <property type="match status" value="1"/>
</dbReference>
<proteinExistence type="predicted"/>
<feature type="transmembrane region" description="Helical" evidence="6">
    <location>
        <begin position="501"/>
        <end position="521"/>
    </location>
</feature>
<feature type="transmembrane region" description="Helical" evidence="6">
    <location>
        <begin position="403"/>
        <end position="422"/>
    </location>
</feature>
<comment type="caution">
    <text evidence="8">The sequence shown here is derived from an EMBL/GenBank/DDBJ whole genome shotgun (WGS) entry which is preliminary data.</text>
</comment>
<dbReference type="GO" id="GO:0055091">
    <property type="term" value="P:phospholipid homeostasis"/>
    <property type="evidence" value="ECO:0007669"/>
    <property type="project" value="TreeGrafter"/>
</dbReference>
<evidence type="ECO:0000256" key="5">
    <source>
        <dbReference type="ARBA" id="ARBA00023136"/>
    </source>
</evidence>
<gene>
    <name evidence="8" type="ORF">EDC22_101266</name>
</gene>
<dbReference type="PANTHER" id="PTHR34697:SF2">
    <property type="entry name" value="PHOSPHATIDYLGLYCEROL LYSYLTRANSFERASE"/>
    <property type="match status" value="1"/>
</dbReference>
<feature type="transmembrane region" description="Helical" evidence="6">
    <location>
        <begin position="47"/>
        <end position="73"/>
    </location>
</feature>
<dbReference type="PANTHER" id="PTHR34697">
    <property type="entry name" value="PHOSPHATIDYLGLYCEROL LYSYLTRANSFERASE"/>
    <property type="match status" value="1"/>
</dbReference>
<feature type="transmembrane region" description="Helical" evidence="6">
    <location>
        <begin position="93"/>
        <end position="112"/>
    </location>
</feature>
<dbReference type="InterPro" id="IPR016181">
    <property type="entry name" value="Acyl_CoA_acyltransferase"/>
</dbReference>
<dbReference type="Proteomes" id="UP000295678">
    <property type="component" value="Unassembled WGS sequence"/>
</dbReference>
<dbReference type="NCBIfam" id="NF033480">
    <property type="entry name" value="bifunc_MprF"/>
    <property type="match status" value="1"/>
</dbReference>
<protein>
    <submittedName>
        <fullName evidence="8">Phosphatidylglycerol lysyltransferase</fullName>
    </submittedName>
</protein>
<feature type="transmembrane region" description="Helical" evidence="6">
    <location>
        <begin position="283"/>
        <end position="313"/>
    </location>
</feature>
<feature type="transmembrane region" description="Helical" evidence="6">
    <location>
        <begin position="334"/>
        <end position="357"/>
    </location>
</feature>
<dbReference type="RefSeq" id="WP_132804791.1">
    <property type="nucleotide sequence ID" value="NZ_SMAK01000001.1"/>
</dbReference>
<feature type="transmembrane region" description="Helical" evidence="6">
    <location>
        <begin position="18"/>
        <end position="35"/>
    </location>
</feature>
<keyword evidence="8" id="KW-0808">Transferase</keyword>
<feature type="transmembrane region" description="Helical" evidence="6">
    <location>
        <begin position="457"/>
        <end position="481"/>
    </location>
</feature>
<dbReference type="SUPFAM" id="SSF55729">
    <property type="entry name" value="Acyl-CoA N-acyltransferases (Nat)"/>
    <property type="match status" value="1"/>
</dbReference>
<keyword evidence="2" id="KW-1003">Cell membrane</keyword>
<dbReference type="AlphaFoldDB" id="A0A4R3MLS9"/>
<feature type="transmembrane region" description="Helical" evidence="6">
    <location>
        <begin position="377"/>
        <end position="396"/>
    </location>
</feature>
<evidence type="ECO:0000256" key="1">
    <source>
        <dbReference type="ARBA" id="ARBA00004651"/>
    </source>
</evidence>
<dbReference type="InterPro" id="IPR024320">
    <property type="entry name" value="LPG_synthase_C"/>
</dbReference>
<keyword evidence="9" id="KW-1185">Reference proteome</keyword>
<evidence type="ECO:0000259" key="7">
    <source>
        <dbReference type="Pfam" id="PF09924"/>
    </source>
</evidence>
<dbReference type="InterPro" id="IPR051211">
    <property type="entry name" value="PG_lysyltransferase"/>
</dbReference>
<evidence type="ECO:0000313" key="8">
    <source>
        <dbReference type="EMBL" id="TCT13400.1"/>
    </source>
</evidence>
<evidence type="ECO:0000256" key="4">
    <source>
        <dbReference type="ARBA" id="ARBA00022989"/>
    </source>
</evidence>
<keyword evidence="3 6" id="KW-0812">Transmembrane</keyword>
<dbReference type="GO" id="GO:0005886">
    <property type="term" value="C:plasma membrane"/>
    <property type="evidence" value="ECO:0007669"/>
    <property type="project" value="UniProtKB-SubCell"/>
</dbReference>
<evidence type="ECO:0000313" key="9">
    <source>
        <dbReference type="Proteomes" id="UP000295678"/>
    </source>
</evidence>
<evidence type="ECO:0000256" key="3">
    <source>
        <dbReference type="ARBA" id="ARBA00022692"/>
    </source>
</evidence>
<sequence>MTGLSILSRLKAVDPRQVAVAVLTVAIAGVAVWILRDQLEEVHVSEIRAAVYAVPPAAVPLSLLLVAAAYLCLASYDWMALRVIRRHLPTAQVLLTGFTSYAFSNNLGFALLTGGSIRYRAYSALGLPISDIALITVYSHVPFFLGAGGVLAIAGLARPDELAAAIGVSRHLVETVGILSAAAITIYLALAWWWGKPVTLWRFAIPVPRLPIALAQLAIATIDVFITSAALYLLIPVDLPYGFLAFAALTVAAFAAGVASHVPGGLGVIEAVLLLSVPNESKAGLLAALLLFRILYYLLPLAISGGLVVFGAVRSGASRLLRIGEASGLALRSIAPTVLAAGTFLAGAVLVFSAAAPVPADRAWLLRHVVPLPLAELSHLTASIAGLVLILVSRGLARRLAIAWRMAVAMLAVAIVAVLLKGFAWEEAILLAVALAVLAAAKPAFRRPSGFAAGSYTPAWVAAIGAILVIAAWFGFFSYRHQDYGAEATWAFAWDGDAPRFLRAMALLAAAALLFLVWRLLTPTTPPGSPVSPVTPAVRRLIALSDDPGVNAVLLGDKRILLTPDEQAFVMYQVRGRSWIALGAPVGTPDGRMEAAWQFRELVESCAGLPVFYSVRPDDIPMLLDLGLTVTKYGEEARVRLADFSLDQPRYRDFRHAVRRAARAGASFEIVPRDAVPALLPELREVSDEWLANKPGAEKGFSLGRFDEHYLREFDIALVRAGSRIVAFANIWRSGIAGVELSVDLMRHRRSSPYGTMDYLFAELMLAAKAEGYQWFGLGMAPLAGFEQHRLAPTWHKVGNFIFTHGASLYNFTGLRAYKDKFHPIWTPRYIALPGGFALPHVLLDCALLISRGHIGAAQRARRAERSNATEEQGQ</sequence>